<proteinExistence type="predicted"/>
<dbReference type="EMBL" id="CM044708">
    <property type="protein sequence ID" value="KAI5647308.1"/>
    <property type="molecule type" value="Genomic_DNA"/>
</dbReference>
<gene>
    <name evidence="1" type="ORF">M9H77_33313</name>
</gene>
<evidence type="ECO:0000313" key="1">
    <source>
        <dbReference type="EMBL" id="KAI5647308.1"/>
    </source>
</evidence>
<sequence>MAGSEETKLQNFLQWLEVNGVKLRGCEIKYCDSNKGFGIYTRNDVPDDGVLLVVPMDLAITPMRVSQDPILGPECRALFDGGIVDDRFFMFVFLMVERLRPNSSWKPYLDMLPTTFGNPLWFSDEELLELKGTALYRAIELQKKSLLSLYNEKVKKLAEKLLTLHGYLEREVTFDDFLWAHSIFWTRAQNIPLPHSYVLPAVQGEKDVAISSSSRESGLNVSQVSYMNGTQGQVAGVPHISQEEGTIWVEGLVPGIDFCNHDLKALATWEVDGTGSITGVPVSMYLLHAGTKLFEGEKEISISYGNKGNEELLYLYGFVINDNPDDYLMINYPAEAIQNIAFSEQKAQLLEAQKAELRCLLPRGLLNHGFFPPCPPEEEKCKDSNTSSRVSNFSWSGQRKIPSYINKLVFPEDFLTALRTLAMKEDELYQAASLLEELVGPEGQRQPSDTEVRAAIWEVCGDSGALQLLVDLLNMKMMALEDGTGTEESDNNLLKAASYDEIPQDLTRNRWSCIVYRRGQKQLTELFLKEAEHALQLALEETN</sequence>
<dbReference type="Proteomes" id="UP001060085">
    <property type="component" value="Linkage Group LG08"/>
</dbReference>
<reference evidence="2" key="1">
    <citation type="journal article" date="2023" name="Nat. Plants">
        <title>Single-cell RNA sequencing provides a high-resolution roadmap for understanding the multicellular compartmentation of specialized metabolism.</title>
        <authorList>
            <person name="Sun S."/>
            <person name="Shen X."/>
            <person name="Li Y."/>
            <person name="Li Y."/>
            <person name="Wang S."/>
            <person name="Li R."/>
            <person name="Zhang H."/>
            <person name="Shen G."/>
            <person name="Guo B."/>
            <person name="Wei J."/>
            <person name="Xu J."/>
            <person name="St-Pierre B."/>
            <person name="Chen S."/>
            <person name="Sun C."/>
        </authorList>
    </citation>
    <scope>NUCLEOTIDE SEQUENCE [LARGE SCALE GENOMIC DNA]</scope>
</reference>
<organism evidence="1 2">
    <name type="scientific">Catharanthus roseus</name>
    <name type="common">Madagascar periwinkle</name>
    <name type="synonym">Vinca rosea</name>
    <dbReference type="NCBI Taxonomy" id="4058"/>
    <lineage>
        <taxon>Eukaryota</taxon>
        <taxon>Viridiplantae</taxon>
        <taxon>Streptophyta</taxon>
        <taxon>Embryophyta</taxon>
        <taxon>Tracheophyta</taxon>
        <taxon>Spermatophyta</taxon>
        <taxon>Magnoliopsida</taxon>
        <taxon>eudicotyledons</taxon>
        <taxon>Gunneridae</taxon>
        <taxon>Pentapetalae</taxon>
        <taxon>asterids</taxon>
        <taxon>lamiids</taxon>
        <taxon>Gentianales</taxon>
        <taxon>Apocynaceae</taxon>
        <taxon>Rauvolfioideae</taxon>
        <taxon>Vinceae</taxon>
        <taxon>Catharanthinae</taxon>
        <taxon>Catharanthus</taxon>
    </lineage>
</organism>
<accession>A0ACB9ZIV3</accession>
<comment type="caution">
    <text evidence="1">The sequence shown here is derived from an EMBL/GenBank/DDBJ whole genome shotgun (WGS) entry which is preliminary data.</text>
</comment>
<name>A0ACB9ZIV3_CATRO</name>
<evidence type="ECO:0000313" key="2">
    <source>
        <dbReference type="Proteomes" id="UP001060085"/>
    </source>
</evidence>
<keyword evidence="2" id="KW-1185">Reference proteome</keyword>
<protein>
    <submittedName>
        <fullName evidence="1">Uncharacterized protein</fullName>
    </submittedName>
</protein>